<dbReference type="Gene3D" id="3.30.70.920">
    <property type="match status" value="1"/>
</dbReference>
<dbReference type="CDD" id="cd00090">
    <property type="entry name" value="HTH_ARSR"/>
    <property type="match status" value="1"/>
</dbReference>
<dbReference type="InterPro" id="IPR011991">
    <property type="entry name" value="ArsR-like_HTH"/>
</dbReference>
<dbReference type="InterPro" id="IPR036388">
    <property type="entry name" value="WH-like_DNA-bd_sf"/>
</dbReference>
<dbReference type="InterPro" id="IPR019885">
    <property type="entry name" value="Tscrpt_reg_HTH_AsnC-type_CS"/>
</dbReference>
<dbReference type="OrthoDB" id="7847328at2"/>
<evidence type="ECO:0000259" key="5">
    <source>
        <dbReference type="PROSITE" id="PS50956"/>
    </source>
</evidence>
<keyword evidence="7" id="KW-1185">Reference proteome</keyword>
<dbReference type="RefSeq" id="WP_068349878.1">
    <property type="nucleotide sequence ID" value="NZ_LQBQ01000038.1"/>
</dbReference>
<dbReference type="PROSITE" id="PS50956">
    <property type="entry name" value="HTH_ASNC_2"/>
    <property type="match status" value="1"/>
</dbReference>
<keyword evidence="2" id="KW-0238">DNA-binding</keyword>
<keyword evidence="1" id="KW-0805">Transcription regulation</keyword>
<reference evidence="6 7" key="1">
    <citation type="submission" date="2015-12" db="EMBL/GenBank/DDBJ databases">
        <authorList>
            <person name="Shamseldin A."/>
            <person name="Moawad H."/>
            <person name="Abd El-Rahim W.M."/>
            <person name="Sadowsky M.J."/>
        </authorList>
    </citation>
    <scope>NUCLEOTIDE SEQUENCE [LARGE SCALE GENOMIC DNA]</scope>
    <source>
        <strain evidence="6 7">ZGT118</strain>
    </source>
</reference>
<dbReference type="STRING" id="1685379.AVO45_15140"/>
<dbReference type="PRINTS" id="PR00033">
    <property type="entry name" value="HTHASNC"/>
</dbReference>
<dbReference type="GO" id="GO:0043565">
    <property type="term" value="F:sequence-specific DNA binding"/>
    <property type="evidence" value="ECO:0007669"/>
    <property type="project" value="InterPro"/>
</dbReference>
<dbReference type="PROSITE" id="PS50943">
    <property type="entry name" value="HTH_CROC1"/>
    <property type="match status" value="1"/>
</dbReference>
<protein>
    <submittedName>
        <fullName evidence="6">Transcriptional regulator</fullName>
    </submittedName>
</protein>
<accession>A0A0X3TGK7</accession>
<evidence type="ECO:0000313" key="7">
    <source>
        <dbReference type="Proteomes" id="UP000053791"/>
    </source>
</evidence>
<dbReference type="InterPro" id="IPR019888">
    <property type="entry name" value="Tscrpt_reg_AsnC-like"/>
</dbReference>
<dbReference type="PANTHER" id="PTHR30154">
    <property type="entry name" value="LEUCINE-RESPONSIVE REGULATORY PROTEIN"/>
    <property type="match status" value="1"/>
</dbReference>
<sequence length="153" mass="17714">MEQKLDQIDRRLLRELQKDASLSQRELADRVGLSQNACWRRLKALTEGGVLRGSTARIAREKLGLDLVVFVMLRTRHHSKEWLDAFRSHVLTIPEVVDFHRIGGDYDYQLKVVTQDMATYDKVYQRLIEKVELDSVTSYFAMEAIAEGRPLPL</sequence>
<dbReference type="GO" id="GO:0006355">
    <property type="term" value="P:regulation of DNA-templated transcription"/>
    <property type="evidence" value="ECO:0007669"/>
    <property type="project" value="UniProtKB-ARBA"/>
</dbReference>
<dbReference type="InterPro" id="IPR036390">
    <property type="entry name" value="WH_DNA-bd_sf"/>
</dbReference>
<dbReference type="SUPFAM" id="SSF54909">
    <property type="entry name" value="Dimeric alpha+beta barrel"/>
    <property type="match status" value="1"/>
</dbReference>
<dbReference type="InterPro" id="IPR001387">
    <property type="entry name" value="Cro/C1-type_HTH"/>
</dbReference>
<dbReference type="Proteomes" id="UP000053791">
    <property type="component" value="Unassembled WGS sequence"/>
</dbReference>
<feature type="domain" description="HTH cro/C1-type" evidence="4">
    <location>
        <begin position="13"/>
        <end position="37"/>
    </location>
</feature>
<evidence type="ECO:0000256" key="2">
    <source>
        <dbReference type="ARBA" id="ARBA00023125"/>
    </source>
</evidence>
<dbReference type="Pfam" id="PF13412">
    <property type="entry name" value="HTH_24"/>
    <property type="match status" value="1"/>
</dbReference>
<organism evidence="6 7">
    <name type="scientific">Ruegeria marisrubri</name>
    <dbReference type="NCBI Taxonomy" id="1685379"/>
    <lineage>
        <taxon>Bacteria</taxon>
        <taxon>Pseudomonadati</taxon>
        <taxon>Pseudomonadota</taxon>
        <taxon>Alphaproteobacteria</taxon>
        <taxon>Rhodobacterales</taxon>
        <taxon>Roseobacteraceae</taxon>
        <taxon>Ruegeria</taxon>
    </lineage>
</organism>
<comment type="caution">
    <text evidence="6">The sequence shown here is derived from an EMBL/GenBank/DDBJ whole genome shotgun (WGS) entry which is preliminary data.</text>
</comment>
<dbReference type="InterPro" id="IPR000485">
    <property type="entry name" value="AsnC-type_HTH_dom"/>
</dbReference>
<dbReference type="GO" id="GO:0043200">
    <property type="term" value="P:response to amino acid"/>
    <property type="evidence" value="ECO:0007669"/>
    <property type="project" value="TreeGrafter"/>
</dbReference>
<evidence type="ECO:0000259" key="4">
    <source>
        <dbReference type="PROSITE" id="PS50943"/>
    </source>
</evidence>
<dbReference type="PANTHER" id="PTHR30154:SF17">
    <property type="entry name" value="DNA-BINDING TRANSCRIPTIONAL ACTIVATOR DECR"/>
    <property type="match status" value="1"/>
</dbReference>
<evidence type="ECO:0000256" key="3">
    <source>
        <dbReference type="ARBA" id="ARBA00023163"/>
    </source>
</evidence>
<dbReference type="Pfam" id="PF01037">
    <property type="entry name" value="AsnC_trans_reg"/>
    <property type="match status" value="1"/>
</dbReference>
<dbReference type="Gene3D" id="1.10.10.10">
    <property type="entry name" value="Winged helix-like DNA-binding domain superfamily/Winged helix DNA-binding domain"/>
    <property type="match status" value="1"/>
</dbReference>
<dbReference type="SUPFAM" id="SSF46785">
    <property type="entry name" value="Winged helix' DNA-binding domain"/>
    <property type="match status" value="1"/>
</dbReference>
<keyword evidence="3" id="KW-0804">Transcription</keyword>
<evidence type="ECO:0000256" key="1">
    <source>
        <dbReference type="ARBA" id="ARBA00023015"/>
    </source>
</evidence>
<evidence type="ECO:0000313" key="6">
    <source>
        <dbReference type="EMBL" id="KUJ73416.1"/>
    </source>
</evidence>
<gene>
    <name evidence="6" type="ORF">AVO45_15140</name>
</gene>
<dbReference type="InterPro" id="IPR011008">
    <property type="entry name" value="Dimeric_a/b-barrel"/>
</dbReference>
<dbReference type="EMBL" id="LQBQ01000038">
    <property type="protein sequence ID" value="KUJ73416.1"/>
    <property type="molecule type" value="Genomic_DNA"/>
</dbReference>
<dbReference type="GO" id="GO:0005829">
    <property type="term" value="C:cytosol"/>
    <property type="evidence" value="ECO:0007669"/>
    <property type="project" value="TreeGrafter"/>
</dbReference>
<feature type="domain" description="HTH asnC-type" evidence="5">
    <location>
        <begin position="5"/>
        <end position="66"/>
    </location>
</feature>
<dbReference type="PROSITE" id="PS00519">
    <property type="entry name" value="HTH_ASNC_1"/>
    <property type="match status" value="1"/>
</dbReference>
<name>A0A0X3TGK7_9RHOB</name>
<proteinExistence type="predicted"/>
<dbReference type="SMART" id="SM00344">
    <property type="entry name" value="HTH_ASNC"/>
    <property type="match status" value="1"/>
</dbReference>
<dbReference type="AlphaFoldDB" id="A0A0X3TGK7"/>
<dbReference type="InterPro" id="IPR019887">
    <property type="entry name" value="Tscrpt_reg_AsnC/Lrp_C"/>
</dbReference>